<comment type="caution">
    <text evidence="15">The sequence shown here is derived from an EMBL/GenBank/DDBJ whole genome shotgun (WGS) entry which is preliminary data.</text>
</comment>
<comment type="catalytic activity">
    <reaction evidence="7 9 12">
        <text>orotidine 5'-phosphate + H(+) = UMP + CO2</text>
        <dbReference type="Rhea" id="RHEA:11596"/>
        <dbReference type="ChEBI" id="CHEBI:15378"/>
        <dbReference type="ChEBI" id="CHEBI:16526"/>
        <dbReference type="ChEBI" id="CHEBI:57538"/>
        <dbReference type="ChEBI" id="CHEBI:57865"/>
        <dbReference type="EC" id="4.1.1.23"/>
    </reaction>
</comment>
<dbReference type="PANTHER" id="PTHR32119:SF2">
    <property type="entry name" value="OROTIDINE 5'-PHOSPHATE DECARBOXYLASE"/>
    <property type="match status" value="1"/>
</dbReference>
<comment type="pathway">
    <text evidence="2 9 12">Pyrimidine metabolism; UMP biosynthesis via de novo pathway; UMP from orotate: step 2/2.</text>
</comment>
<feature type="binding site" evidence="9 11">
    <location>
        <position position="131"/>
    </location>
    <ligand>
        <name>substrate</name>
    </ligand>
</feature>
<keyword evidence="6 9" id="KW-0456">Lyase</keyword>
<feature type="binding site" evidence="9 11">
    <location>
        <position position="220"/>
    </location>
    <ligand>
        <name>substrate</name>
    </ligand>
</feature>
<keyword evidence="17" id="KW-1185">Reference proteome</keyword>
<evidence type="ECO:0000256" key="11">
    <source>
        <dbReference type="PIRSR" id="PIRSR614732-2"/>
    </source>
</evidence>
<feature type="active site" description="For OMPdecase activity" evidence="10">
    <location>
        <position position="69"/>
    </location>
</feature>
<dbReference type="FunFam" id="3.20.20.70:FF:000015">
    <property type="entry name" value="Orotidine 5'-phosphate decarboxylase"/>
    <property type="match status" value="1"/>
</dbReference>
<proteinExistence type="inferred from homology"/>
<evidence type="ECO:0000256" key="8">
    <source>
        <dbReference type="ARBA" id="ARBA00061012"/>
    </source>
</evidence>
<evidence type="ECO:0000256" key="4">
    <source>
        <dbReference type="ARBA" id="ARBA00022793"/>
    </source>
</evidence>
<dbReference type="InterPro" id="IPR014732">
    <property type="entry name" value="OMPdecase"/>
</dbReference>
<dbReference type="eggNOG" id="COG0284">
    <property type="taxonomic scope" value="Bacteria"/>
</dbReference>
<dbReference type="GO" id="GO:0044205">
    <property type="term" value="P:'de novo' UMP biosynthetic process"/>
    <property type="evidence" value="ECO:0007669"/>
    <property type="project" value="UniProtKB-UniRule"/>
</dbReference>
<feature type="domain" description="Orotidine 5'-phosphate decarboxylase" evidence="13">
    <location>
        <begin position="14"/>
        <end position="236"/>
    </location>
</feature>
<dbReference type="AlphaFoldDB" id="A0A1C2IE37"/>
<dbReference type="UniPathway" id="UPA00070">
    <property type="reaction ID" value="UER00120"/>
</dbReference>
<dbReference type="EC" id="4.1.1.23" evidence="9"/>
<accession>A0A1C2IE37</accession>
<evidence type="ECO:0000256" key="9">
    <source>
        <dbReference type="HAMAP-Rule" id="MF_01200"/>
    </source>
</evidence>
<gene>
    <name evidence="9" type="primary">pyrF</name>
    <name evidence="15" type="ORF">A6M23_06720</name>
    <name evidence="14" type="ORF">A6P07_11405</name>
</gene>
<evidence type="ECO:0000256" key="1">
    <source>
        <dbReference type="ARBA" id="ARBA00002356"/>
    </source>
</evidence>
<dbReference type="NCBIfam" id="NF001273">
    <property type="entry name" value="PRK00230.1"/>
    <property type="match status" value="1"/>
</dbReference>
<feature type="active site" description="For OMPdecase activity" evidence="10">
    <location>
        <position position="74"/>
    </location>
</feature>
<dbReference type="HAMAP" id="MF_01200_B">
    <property type="entry name" value="OMPdecase_type1_B"/>
    <property type="match status" value="1"/>
</dbReference>
<evidence type="ECO:0000313" key="15">
    <source>
        <dbReference type="EMBL" id="OCX74250.1"/>
    </source>
</evidence>
<dbReference type="STRING" id="930.GCA_002079865_02187"/>
<dbReference type="Pfam" id="PF00215">
    <property type="entry name" value="OMPdecase"/>
    <property type="match status" value="1"/>
</dbReference>
<dbReference type="InterPro" id="IPR011060">
    <property type="entry name" value="RibuloseP-bd_barrel"/>
</dbReference>
<dbReference type="EMBL" id="LWSA01000160">
    <property type="protein sequence ID" value="OCX71682.1"/>
    <property type="molecule type" value="Genomic_DNA"/>
</dbReference>
<evidence type="ECO:0000313" key="17">
    <source>
        <dbReference type="Proteomes" id="UP000095008"/>
    </source>
</evidence>
<evidence type="ECO:0000256" key="6">
    <source>
        <dbReference type="ARBA" id="ARBA00023239"/>
    </source>
</evidence>
<dbReference type="PANTHER" id="PTHR32119">
    <property type="entry name" value="OROTIDINE 5'-PHOSPHATE DECARBOXYLASE"/>
    <property type="match status" value="1"/>
</dbReference>
<comment type="subunit">
    <text evidence="3 9">Homodimer.</text>
</comment>
<protein>
    <recommendedName>
        <fullName evidence="9">Orotidine 5'-phosphate decarboxylase</fullName>
        <ecNumber evidence="9">4.1.1.23</ecNumber>
    </recommendedName>
    <alternativeName>
        <fullName evidence="9">OMP decarboxylase</fullName>
        <shortName evidence="9">OMPDCase</shortName>
        <shortName evidence="9">OMPdecase</shortName>
    </alternativeName>
</protein>
<dbReference type="InterPro" id="IPR013785">
    <property type="entry name" value="Aldolase_TIM"/>
</dbReference>
<feature type="binding site" evidence="9 11">
    <location>
        <position position="191"/>
    </location>
    <ligand>
        <name>substrate</name>
    </ligand>
</feature>
<dbReference type="EMBL" id="LWRY01000044">
    <property type="protein sequence ID" value="OCX74250.1"/>
    <property type="molecule type" value="Genomic_DNA"/>
</dbReference>
<evidence type="ECO:0000256" key="2">
    <source>
        <dbReference type="ARBA" id="ARBA00004861"/>
    </source>
</evidence>
<evidence type="ECO:0000256" key="3">
    <source>
        <dbReference type="ARBA" id="ARBA00011738"/>
    </source>
</evidence>
<feature type="binding site" evidence="9 11">
    <location>
        <position position="200"/>
    </location>
    <ligand>
        <name>substrate</name>
    </ligand>
</feature>
<evidence type="ECO:0000256" key="7">
    <source>
        <dbReference type="ARBA" id="ARBA00049157"/>
    </source>
</evidence>
<dbReference type="Proteomes" id="UP000094893">
    <property type="component" value="Unassembled WGS sequence"/>
</dbReference>
<comment type="similarity">
    <text evidence="8 9">Belongs to the OMP decarboxylase family. Type 1 subfamily.</text>
</comment>
<feature type="binding site" evidence="9">
    <location>
        <begin position="69"/>
        <end position="78"/>
    </location>
    <ligand>
        <name>substrate</name>
    </ligand>
</feature>
<name>A0A1C2IE37_ACITH</name>
<evidence type="ECO:0000313" key="14">
    <source>
        <dbReference type="EMBL" id="OCX71682.1"/>
    </source>
</evidence>
<dbReference type="OrthoDB" id="9806203at2"/>
<keyword evidence="5 9" id="KW-0665">Pyrimidine biosynthesis</keyword>
<dbReference type="CDD" id="cd04725">
    <property type="entry name" value="OMP_decarboxylase_like"/>
    <property type="match status" value="1"/>
</dbReference>
<reference evidence="15 16" key="1">
    <citation type="journal article" date="2016" name="Int. J. Mol. Sci.">
        <title>Comparative genomics of the extreme acidophile Acidithiobacillus thiooxidans reveals intraspecific divergence and niche adaptation.</title>
        <authorList>
            <person name="Zhang X."/>
            <person name="Feng X."/>
            <person name="Tao J."/>
            <person name="Ma L."/>
            <person name="Xiao Y."/>
            <person name="Liang Y."/>
            <person name="Liu X."/>
            <person name="Yin H."/>
        </authorList>
    </citation>
    <scope>NUCLEOTIDE SEQUENCE [LARGE SCALE GENOMIC DNA]</scope>
    <source>
        <strain evidence="14 16">A02</strain>
        <strain evidence="15">DXS-W</strain>
    </source>
</reference>
<dbReference type="GO" id="GO:0004590">
    <property type="term" value="F:orotidine-5'-phosphate decarboxylase activity"/>
    <property type="evidence" value="ECO:0007669"/>
    <property type="project" value="UniProtKB-UniRule"/>
</dbReference>
<comment type="function">
    <text evidence="1 9">Catalyzes the decarboxylation of orotidine 5'-monophosphate (OMP) to uridine 5'-monophosphate (UMP).</text>
</comment>
<dbReference type="SUPFAM" id="SSF51366">
    <property type="entry name" value="Ribulose-phoshate binding barrel"/>
    <property type="match status" value="1"/>
</dbReference>
<evidence type="ECO:0000256" key="12">
    <source>
        <dbReference type="RuleBase" id="RU000512"/>
    </source>
</evidence>
<dbReference type="GO" id="GO:0005829">
    <property type="term" value="C:cytosol"/>
    <property type="evidence" value="ECO:0007669"/>
    <property type="project" value="TreeGrafter"/>
</dbReference>
<feature type="binding site" evidence="9 11">
    <location>
        <position position="221"/>
    </location>
    <ligand>
        <name>substrate</name>
    </ligand>
</feature>
<evidence type="ECO:0000259" key="13">
    <source>
        <dbReference type="SMART" id="SM00934"/>
    </source>
</evidence>
<dbReference type="Gene3D" id="3.20.20.70">
    <property type="entry name" value="Aldolase class I"/>
    <property type="match status" value="1"/>
</dbReference>
<feature type="binding site" evidence="9 11">
    <location>
        <position position="42"/>
    </location>
    <ligand>
        <name>substrate</name>
    </ligand>
</feature>
<dbReference type="NCBIfam" id="TIGR01740">
    <property type="entry name" value="pyrF"/>
    <property type="match status" value="1"/>
</dbReference>
<evidence type="ECO:0000256" key="5">
    <source>
        <dbReference type="ARBA" id="ARBA00022975"/>
    </source>
</evidence>
<dbReference type="SMART" id="SM00934">
    <property type="entry name" value="OMPdecase"/>
    <property type="match status" value="1"/>
</dbReference>
<dbReference type="InterPro" id="IPR047596">
    <property type="entry name" value="OMPdecase_bac"/>
</dbReference>
<dbReference type="RefSeq" id="WP_051488025.1">
    <property type="nucleotide sequence ID" value="NZ_JABBDV010000166.1"/>
</dbReference>
<sequence length="242" mass="25267">MGCLFRRGKAVKSPLIVALDYADTASALAMAELLDPRQCRVKVGKELFTASGPKVIEQLQNRGFEVFLDLKFHDIPQTVAKACQVAARLGVWMLNVHASGGKAMLEAAREAVDGVTASGPQPLLIAVTVLTSLDADALAQLGVHDSVKLQVERLAALSAEAGLDGLVCSAQEASRLKQLHPEFCLVTPGIRPAQHGADDQRRTMTPGAALAAGSDYLVIGRPITAAPDPAEALSALLAACAG</sequence>
<feature type="active site" description="Proton donor" evidence="9">
    <location>
        <position position="71"/>
    </location>
</feature>
<organism evidence="15 17">
    <name type="scientific">Acidithiobacillus thiooxidans</name>
    <name type="common">Thiobacillus thiooxidans</name>
    <dbReference type="NCBI Taxonomy" id="930"/>
    <lineage>
        <taxon>Bacteria</taxon>
        <taxon>Pseudomonadati</taxon>
        <taxon>Pseudomonadota</taxon>
        <taxon>Acidithiobacillia</taxon>
        <taxon>Acidithiobacillales</taxon>
        <taxon>Acidithiobacillaceae</taxon>
        <taxon>Acidithiobacillus</taxon>
    </lineage>
</organism>
<dbReference type="Proteomes" id="UP000095008">
    <property type="component" value="Unassembled WGS sequence"/>
</dbReference>
<evidence type="ECO:0000256" key="10">
    <source>
        <dbReference type="PIRSR" id="PIRSR614732-1"/>
    </source>
</evidence>
<dbReference type="InterPro" id="IPR018089">
    <property type="entry name" value="OMPdecase_AS"/>
</dbReference>
<feature type="binding site" evidence="9 11">
    <location>
        <position position="20"/>
    </location>
    <ligand>
        <name>substrate</name>
    </ligand>
</feature>
<dbReference type="PROSITE" id="PS00156">
    <property type="entry name" value="OMPDECASE"/>
    <property type="match status" value="1"/>
</dbReference>
<keyword evidence="4 9" id="KW-0210">Decarboxylase</keyword>
<feature type="active site" description="For OMPdecase activity" evidence="10">
    <location>
        <position position="71"/>
    </location>
</feature>
<dbReference type="GO" id="GO:0006207">
    <property type="term" value="P:'de novo' pyrimidine nucleobase biosynthetic process"/>
    <property type="evidence" value="ECO:0007669"/>
    <property type="project" value="InterPro"/>
</dbReference>
<dbReference type="InterPro" id="IPR001754">
    <property type="entry name" value="OMPdeCOase_dom"/>
</dbReference>
<evidence type="ECO:0000313" key="16">
    <source>
        <dbReference type="Proteomes" id="UP000094893"/>
    </source>
</evidence>